<gene>
    <name evidence="1" type="ORF">V0288_15405</name>
</gene>
<dbReference type="AlphaFoldDB" id="A0AAW9QWE5"/>
<proteinExistence type="predicted"/>
<protein>
    <submittedName>
        <fullName evidence="1">Uncharacterized protein</fullName>
    </submittedName>
</protein>
<organism evidence="1 2">
    <name type="scientific">Pannus brasiliensis CCIBt3594</name>
    <dbReference type="NCBI Taxonomy" id="1427578"/>
    <lineage>
        <taxon>Bacteria</taxon>
        <taxon>Bacillati</taxon>
        <taxon>Cyanobacteriota</taxon>
        <taxon>Cyanophyceae</taxon>
        <taxon>Oscillatoriophycideae</taxon>
        <taxon>Chroococcales</taxon>
        <taxon>Microcystaceae</taxon>
        <taxon>Pannus</taxon>
    </lineage>
</organism>
<name>A0AAW9QWE5_9CHRO</name>
<sequence>MITVYIAISRSKIARSIRIILSVFQKPEIPLDRVRSDRVVNLSSPVRRITIAGQRSVFPERSRANRFRWS</sequence>
<dbReference type="Proteomes" id="UP001328733">
    <property type="component" value="Unassembled WGS sequence"/>
</dbReference>
<dbReference type="EMBL" id="JBAFSM010000030">
    <property type="protein sequence ID" value="MEG3438517.1"/>
    <property type="molecule type" value="Genomic_DNA"/>
</dbReference>
<reference evidence="1 2" key="1">
    <citation type="submission" date="2024-01" db="EMBL/GenBank/DDBJ databases">
        <title>Genomic insights into the taxonomy and metabolism of the cyanobacterium Pannus brasiliensis CCIBt3594.</title>
        <authorList>
            <person name="Machado M."/>
            <person name="Botero N.B."/>
            <person name="Andreote A.P.D."/>
            <person name="Feitosa A.M.T."/>
            <person name="Popin R."/>
            <person name="Sivonen K."/>
            <person name="Fiore M.F."/>
        </authorList>
    </citation>
    <scope>NUCLEOTIDE SEQUENCE [LARGE SCALE GENOMIC DNA]</scope>
    <source>
        <strain evidence="1 2">CCIBt3594</strain>
    </source>
</reference>
<comment type="caution">
    <text evidence="1">The sequence shown here is derived from an EMBL/GenBank/DDBJ whole genome shotgun (WGS) entry which is preliminary data.</text>
</comment>
<accession>A0AAW9QWE5</accession>
<evidence type="ECO:0000313" key="2">
    <source>
        <dbReference type="Proteomes" id="UP001328733"/>
    </source>
</evidence>
<keyword evidence="2" id="KW-1185">Reference proteome</keyword>
<evidence type="ECO:0000313" key="1">
    <source>
        <dbReference type="EMBL" id="MEG3438517.1"/>
    </source>
</evidence>